<sequence length="159" mass="18227">MTQSNNRDSEGLPNLEDILLGTLNAQNEGGDEFSRLQELLVKPDILRMRQQISKLEEKFPEIVNIRDRVNKLEEELPEIAILSNRVTNLEKEVVDLESQIDEPKELIKIVLSLISELLNHKLAKLKAEILEEIVPLIQEQSQQEQTLSIRVSGINRDPE</sequence>
<comment type="caution">
    <text evidence="2">The sequence shown here is derived from an EMBL/GenBank/DDBJ whole genome shotgun (WGS) entry which is preliminary data.</text>
</comment>
<dbReference type="RefSeq" id="WP_254010338.1">
    <property type="nucleotide sequence ID" value="NZ_JAMZMM010000017.1"/>
</dbReference>
<dbReference type="AlphaFoldDB" id="A0AAE3GS29"/>
<gene>
    <name evidence="2" type="ORF">NJ959_03410</name>
</gene>
<evidence type="ECO:0000313" key="2">
    <source>
        <dbReference type="EMBL" id="MCP2727522.1"/>
    </source>
</evidence>
<keyword evidence="1" id="KW-0175">Coiled coil</keyword>
<evidence type="ECO:0000313" key="3">
    <source>
        <dbReference type="Proteomes" id="UP001204953"/>
    </source>
</evidence>
<keyword evidence="3" id="KW-1185">Reference proteome</keyword>
<feature type="coiled-coil region" evidence="1">
    <location>
        <begin position="79"/>
        <end position="106"/>
    </location>
</feature>
<name>A0AAE3GS29_9CYAN</name>
<reference evidence="2" key="1">
    <citation type="submission" date="2022-06" db="EMBL/GenBank/DDBJ databases">
        <title>New cyanobacteria of genus Symplocastrum in benthos of Lake Baikal.</title>
        <authorList>
            <person name="Sorokovikova E."/>
            <person name="Tikhonova I."/>
            <person name="Krasnopeev A."/>
            <person name="Evseev P."/>
            <person name="Gladkikh A."/>
            <person name="Belykh O."/>
        </authorList>
    </citation>
    <scope>NUCLEOTIDE SEQUENCE</scope>
    <source>
        <strain evidence="2">BBK-W-15</strain>
    </source>
</reference>
<proteinExistence type="predicted"/>
<dbReference type="Proteomes" id="UP001204953">
    <property type="component" value="Unassembled WGS sequence"/>
</dbReference>
<dbReference type="EMBL" id="JAMZMM010000017">
    <property type="protein sequence ID" value="MCP2727522.1"/>
    <property type="molecule type" value="Genomic_DNA"/>
</dbReference>
<organism evidence="2 3">
    <name type="scientific">Limnofasciculus baicalensis BBK-W-15</name>
    <dbReference type="NCBI Taxonomy" id="2699891"/>
    <lineage>
        <taxon>Bacteria</taxon>
        <taxon>Bacillati</taxon>
        <taxon>Cyanobacteriota</taxon>
        <taxon>Cyanophyceae</taxon>
        <taxon>Coleofasciculales</taxon>
        <taxon>Coleofasciculaceae</taxon>
        <taxon>Limnofasciculus</taxon>
        <taxon>Limnofasciculus baicalensis</taxon>
    </lineage>
</organism>
<evidence type="ECO:0000256" key="1">
    <source>
        <dbReference type="SAM" id="Coils"/>
    </source>
</evidence>
<accession>A0AAE3GS29</accession>
<protein>
    <submittedName>
        <fullName evidence="2">Uncharacterized protein</fullName>
    </submittedName>
</protein>